<dbReference type="Pfam" id="PF01613">
    <property type="entry name" value="Flavin_Reduct"/>
    <property type="match status" value="1"/>
</dbReference>
<reference evidence="3 4" key="1">
    <citation type="submission" date="2019-04" db="EMBL/GenBank/DDBJ databases">
        <authorList>
            <person name="Embree M."/>
            <person name="Gaffney J.R."/>
        </authorList>
    </citation>
    <scope>NUCLEOTIDE SEQUENCE [LARGE SCALE GENOMIC DNA]</scope>
    <source>
        <strain evidence="3 4">JE7A12</strain>
    </source>
</reference>
<dbReference type="Gene3D" id="2.30.110.10">
    <property type="entry name" value="Electron Transport, Fmn-binding Protein, Chain A"/>
    <property type="match status" value="1"/>
</dbReference>
<keyword evidence="4" id="KW-1185">Reference proteome</keyword>
<gene>
    <name evidence="3" type="ORF">E5Z56_03850</name>
</gene>
<dbReference type="PANTHER" id="PTHR43567">
    <property type="entry name" value="FLAVOREDOXIN-RELATED-RELATED"/>
    <property type="match status" value="1"/>
</dbReference>
<dbReference type="GO" id="GO:0010181">
    <property type="term" value="F:FMN binding"/>
    <property type="evidence" value="ECO:0007669"/>
    <property type="project" value="InterPro"/>
</dbReference>
<accession>A0A4P8XU39</accession>
<dbReference type="SUPFAM" id="SSF50475">
    <property type="entry name" value="FMN-binding split barrel"/>
    <property type="match status" value="1"/>
</dbReference>
<dbReference type="InterPro" id="IPR052174">
    <property type="entry name" value="Flavoredoxin"/>
</dbReference>
<dbReference type="KEGG" id="ruj:E5Z56_03850"/>
<feature type="domain" description="Flavin reductase like" evidence="2">
    <location>
        <begin position="24"/>
        <end position="128"/>
    </location>
</feature>
<evidence type="ECO:0000256" key="1">
    <source>
        <dbReference type="ARBA" id="ARBA00038054"/>
    </source>
</evidence>
<name>A0A4P8XU39_9FIRM</name>
<organism evidence="3 4">
    <name type="scientific">Ruminococcus bovis</name>
    <dbReference type="NCBI Taxonomy" id="2564099"/>
    <lineage>
        <taxon>Bacteria</taxon>
        <taxon>Bacillati</taxon>
        <taxon>Bacillota</taxon>
        <taxon>Clostridia</taxon>
        <taxon>Eubacteriales</taxon>
        <taxon>Oscillospiraceae</taxon>
        <taxon>Ruminococcus</taxon>
    </lineage>
</organism>
<evidence type="ECO:0000313" key="3">
    <source>
        <dbReference type="EMBL" id="QCT06545.1"/>
    </source>
</evidence>
<sequence>MFKEISAKELKENPFTLIGDDWGLVTVDTKEKVNMMTVSWGGVGIMWNKPVAFTFIRPQRYTFDYLENGEYFAISFLPDEYHNVHKICGSKSGRDIDKVKETGLTPITDDKAPYFAESKVVLICRKMYGQSLNADSVVDESVFSAYAPDGSDYHKMYISEIEKVLVKE</sequence>
<evidence type="ECO:0000313" key="4">
    <source>
        <dbReference type="Proteomes" id="UP000301475"/>
    </source>
</evidence>
<evidence type="ECO:0000259" key="2">
    <source>
        <dbReference type="Pfam" id="PF01613"/>
    </source>
</evidence>
<proteinExistence type="inferred from homology"/>
<dbReference type="GO" id="GO:0016646">
    <property type="term" value="F:oxidoreductase activity, acting on the CH-NH group of donors, NAD or NADP as acceptor"/>
    <property type="evidence" value="ECO:0007669"/>
    <property type="project" value="UniProtKB-ARBA"/>
</dbReference>
<dbReference type="InterPro" id="IPR012349">
    <property type="entry name" value="Split_barrel_FMN-bd"/>
</dbReference>
<comment type="similarity">
    <text evidence="1">Belongs to the flavoredoxin family.</text>
</comment>
<dbReference type="RefSeq" id="WP_138156608.1">
    <property type="nucleotide sequence ID" value="NZ_CP039381.1"/>
</dbReference>
<dbReference type="InterPro" id="IPR002563">
    <property type="entry name" value="Flavin_Rdtase-like_dom"/>
</dbReference>
<dbReference type="Proteomes" id="UP000301475">
    <property type="component" value="Chromosome"/>
</dbReference>
<protein>
    <submittedName>
        <fullName evidence="3">Flavin reductase family protein</fullName>
    </submittedName>
</protein>
<dbReference type="PANTHER" id="PTHR43567:SF5">
    <property type="entry name" value="HYPOTHETICAL CYTOSOLIC PROTEIN"/>
    <property type="match status" value="1"/>
</dbReference>
<dbReference type="OrthoDB" id="9791490at2"/>
<dbReference type="EMBL" id="CP039381">
    <property type="protein sequence ID" value="QCT06545.1"/>
    <property type="molecule type" value="Genomic_DNA"/>
</dbReference>
<dbReference type="AlphaFoldDB" id="A0A4P8XU39"/>